<keyword evidence="1" id="KW-0732">Signal</keyword>
<accession>A0ABU2ZMN7</accession>
<evidence type="ECO:0000313" key="2">
    <source>
        <dbReference type="EMBL" id="MDT0593619.1"/>
    </source>
</evidence>
<gene>
    <name evidence="2" type="primary">pepA</name>
    <name evidence="2" type="ORF">RM552_02020</name>
</gene>
<sequence>MKKLLAKSLCAIAFAASAATASASGLPFTVDTSADPTPGAGNTFVANEIAGTYVEGIALKAPGVFSASIVLDFTGFSGVPDAFSGLNIDYDLYAIVDVVGSFMPSALGGNLFDLGNFTGDIEVYADWDNDSNTDQVGAFNADGVTFAQNIAGDVEATIVGSGTDVLLGFTTDLTGGTNVGAGSSSFFVGSDTFELTAAGSSFFIEPQPFYDMVFSDGNISDLFSEVDFGSLATGQIQEFTSQADVTFVPSPTTTAILGLGILGLCLSRRAK</sequence>
<organism evidence="2 3">
    <name type="scientific">Glaciecola petra</name>
    <dbReference type="NCBI Taxonomy" id="3075602"/>
    <lineage>
        <taxon>Bacteria</taxon>
        <taxon>Pseudomonadati</taxon>
        <taxon>Pseudomonadota</taxon>
        <taxon>Gammaproteobacteria</taxon>
        <taxon>Alteromonadales</taxon>
        <taxon>Alteromonadaceae</taxon>
        <taxon>Glaciecola</taxon>
    </lineage>
</organism>
<evidence type="ECO:0000256" key="1">
    <source>
        <dbReference type="SAM" id="SignalP"/>
    </source>
</evidence>
<comment type="caution">
    <text evidence="2">The sequence shown here is derived from an EMBL/GenBank/DDBJ whole genome shotgun (WGS) entry which is preliminary data.</text>
</comment>
<name>A0ABU2ZMN7_9ALTE</name>
<dbReference type="RefSeq" id="WP_311367126.1">
    <property type="nucleotide sequence ID" value="NZ_JAVRHX010000001.1"/>
</dbReference>
<keyword evidence="3" id="KW-1185">Reference proteome</keyword>
<dbReference type="Proteomes" id="UP001253545">
    <property type="component" value="Unassembled WGS sequence"/>
</dbReference>
<dbReference type="NCBIfam" id="NF033554">
    <property type="entry name" value="floc_PepA"/>
    <property type="match status" value="1"/>
</dbReference>
<reference evidence="2 3" key="1">
    <citation type="submission" date="2023-09" db="EMBL/GenBank/DDBJ databases">
        <authorList>
            <person name="Rey-Velasco X."/>
        </authorList>
    </citation>
    <scope>NUCLEOTIDE SEQUENCE [LARGE SCALE GENOMIC DNA]</scope>
    <source>
        <strain evidence="2 3">P117</strain>
    </source>
</reference>
<feature type="signal peptide" evidence="1">
    <location>
        <begin position="1"/>
        <end position="23"/>
    </location>
</feature>
<evidence type="ECO:0000313" key="3">
    <source>
        <dbReference type="Proteomes" id="UP001253545"/>
    </source>
</evidence>
<dbReference type="EMBL" id="JAVRHX010000001">
    <property type="protein sequence ID" value="MDT0593619.1"/>
    <property type="molecule type" value="Genomic_DNA"/>
</dbReference>
<proteinExistence type="predicted"/>
<feature type="chain" id="PRO_5046118000" evidence="1">
    <location>
        <begin position="24"/>
        <end position="271"/>
    </location>
</feature>
<protein>
    <submittedName>
        <fullName evidence="2">Flocculation-associated PEP-CTERM protein PepA</fullName>
    </submittedName>
</protein>